<protein>
    <submittedName>
        <fullName evidence="1">STAS/SEC14 domain-containing protein</fullName>
    </submittedName>
</protein>
<gene>
    <name evidence="1" type="ORF">K0O23_04530</name>
</gene>
<dbReference type="Proteomes" id="UP000813018">
    <property type="component" value="Unassembled WGS sequence"/>
</dbReference>
<evidence type="ECO:0000313" key="1">
    <source>
        <dbReference type="EMBL" id="MBW7466324.1"/>
    </source>
</evidence>
<reference evidence="1 2" key="1">
    <citation type="journal article" date="2016" name="Int. J. Syst. Evol. Microbiol.">
        <title>Pontibacter aydingkolensis sp. nov., isolated from soil of a salt lake.</title>
        <authorList>
            <person name="Osman G."/>
            <person name="Zhang T."/>
            <person name="Lou K."/>
            <person name="Gao Y."/>
            <person name="Chang W."/>
            <person name="Lin Q."/>
            <person name="Yang H.M."/>
            <person name="Huo X.D."/>
            <person name="Wang N."/>
        </authorList>
    </citation>
    <scope>NUCLEOTIDE SEQUENCE [LARGE SCALE GENOMIC DNA]</scope>
    <source>
        <strain evidence="1 2">KACC 19255</strain>
    </source>
</reference>
<proteinExistence type="predicted"/>
<evidence type="ECO:0000313" key="2">
    <source>
        <dbReference type="Proteomes" id="UP000813018"/>
    </source>
</evidence>
<accession>A0ABS7CR82</accession>
<sequence length="141" mass="16255">MEYTAKHQELKSSTGKVYLTITYDEKNRCVHNNWLGYLSLENVRQGAMAVLHFIDTFKAPHTLNDNRELVGPWDQAVDWIEQEWMPRAVEAGLKCFAHVVDQDAFAAAAATDMLNRVNGQFQMRIFKDIYDAKQWLGSCEK</sequence>
<organism evidence="1 2">
    <name type="scientific">Pontibacter aydingkolensis</name>
    <dbReference type="NCBI Taxonomy" id="1911536"/>
    <lineage>
        <taxon>Bacteria</taxon>
        <taxon>Pseudomonadati</taxon>
        <taxon>Bacteroidota</taxon>
        <taxon>Cytophagia</taxon>
        <taxon>Cytophagales</taxon>
        <taxon>Hymenobacteraceae</taxon>
        <taxon>Pontibacter</taxon>
    </lineage>
</organism>
<comment type="caution">
    <text evidence="1">The sequence shown here is derived from an EMBL/GenBank/DDBJ whole genome shotgun (WGS) entry which is preliminary data.</text>
</comment>
<keyword evidence="2" id="KW-1185">Reference proteome</keyword>
<name>A0ABS7CR82_9BACT</name>
<dbReference type="RefSeq" id="WP_219876215.1">
    <property type="nucleotide sequence ID" value="NZ_JAHYXK010000003.1"/>
</dbReference>
<dbReference type="EMBL" id="JAHYXK010000003">
    <property type="protein sequence ID" value="MBW7466324.1"/>
    <property type="molecule type" value="Genomic_DNA"/>
</dbReference>